<evidence type="ECO:0000313" key="3">
    <source>
        <dbReference type="Proteomes" id="UP001139125"/>
    </source>
</evidence>
<keyword evidence="1" id="KW-1133">Transmembrane helix</keyword>
<dbReference type="Proteomes" id="UP001139125">
    <property type="component" value="Unassembled WGS sequence"/>
</dbReference>
<keyword evidence="1" id="KW-0812">Transmembrane</keyword>
<keyword evidence="1" id="KW-0472">Membrane</keyword>
<accession>A0A9X2L3Y4</accession>
<keyword evidence="3" id="KW-1185">Reference proteome</keyword>
<organism evidence="2 3">
    <name type="scientific">Gracilimonas sediminicola</name>
    <dbReference type="NCBI Taxonomy" id="2952158"/>
    <lineage>
        <taxon>Bacteria</taxon>
        <taxon>Pseudomonadati</taxon>
        <taxon>Balneolota</taxon>
        <taxon>Balneolia</taxon>
        <taxon>Balneolales</taxon>
        <taxon>Balneolaceae</taxon>
        <taxon>Gracilimonas</taxon>
    </lineage>
</organism>
<name>A0A9X2L3Y4_9BACT</name>
<dbReference type="EMBL" id="JANDBC010000001">
    <property type="protein sequence ID" value="MCP9291842.1"/>
    <property type="molecule type" value="Genomic_DNA"/>
</dbReference>
<gene>
    <name evidence="2" type="ORF">NM125_09675</name>
</gene>
<sequence>MKNQNHTDREVEKTLASLDGIERATTDDFFYSRVSARLEKRSKVKESSGFGVAFAAAAVFIMLVLNLISISQYAPASDTTATTRTEVVEQLASDYQSFDNNYYQTFEEE</sequence>
<reference evidence="2" key="1">
    <citation type="submission" date="2022-06" db="EMBL/GenBank/DDBJ databases">
        <title>Gracilimonas sp. CAU 1638 isolated from sea sediment.</title>
        <authorList>
            <person name="Kim W."/>
        </authorList>
    </citation>
    <scope>NUCLEOTIDE SEQUENCE</scope>
    <source>
        <strain evidence="2">CAU 1638</strain>
    </source>
</reference>
<evidence type="ECO:0000256" key="1">
    <source>
        <dbReference type="SAM" id="Phobius"/>
    </source>
</evidence>
<evidence type="ECO:0000313" key="2">
    <source>
        <dbReference type="EMBL" id="MCP9291842.1"/>
    </source>
</evidence>
<protein>
    <submittedName>
        <fullName evidence="2">Uncharacterized protein</fullName>
    </submittedName>
</protein>
<dbReference type="AlphaFoldDB" id="A0A9X2L3Y4"/>
<feature type="transmembrane region" description="Helical" evidence="1">
    <location>
        <begin position="50"/>
        <end position="70"/>
    </location>
</feature>
<proteinExistence type="predicted"/>
<dbReference type="RefSeq" id="WP_255134704.1">
    <property type="nucleotide sequence ID" value="NZ_JANDBC010000001.1"/>
</dbReference>
<comment type="caution">
    <text evidence="2">The sequence shown here is derived from an EMBL/GenBank/DDBJ whole genome shotgun (WGS) entry which is preliminary data.</text>
</comment>